<organism evidence="10 11">
    <name type="scientific">Saguinus oedipus</name>
    <name type="common">Cotton-top tamarin</name>
    <name type="synonym">Oedipomidas oedipus</name>
    <dbReference type="NCBI Taxonomy" id="9490"/>
    <lineage>
        <taxon>Eukaryota</taxon>
        <taxon>Metazoa</taxon>
        <taxon>Chordata</taxon>
        <taxon>Craniata</taxon>
        <taxon>Vertebrata</taxon>
        <taxon>Euteleostomi</taxon>
        <taxon>Mammalia</taxon>
        <taxon>Eutheria</taxon>
        <taxon>Euarchontoglires</taxon>
        <taxon>Primates</taxon>
        <taxon>Haplorrhini</taxon>
        <taxon>Platyrrhini</taxon>
        <taxon>Cebidae</taxon>
        <taxon>Callitrichinae</taxon>
        <taxon>Saguinus</taxon>
    </lineage>
</organism>
<dbReference type="PANTHER" id="PTHR23233">
    <property type="entry name" value="SAL-LIKE PROTEIN"/>
    <property type="match status" value="1"/>
</dbReference>
<feature type="compositionally biased region" description="Basic and acidic residues" evidence="9">
    <location>
        <begin position="434"/>
        <end position="445"/>
    </location>
</feature>
<keyword evidence="3" id="KW-0677">Repeat</keyword>
<evidence type="ECO:0000256" key="1">
    <source>
        <dbReference type="ARBA" id="ARBA00004123"/>
    </source>
</evidence>
<protein>
    <submittedName>
        <fullName evidence="10">Uncharacterized protein</fullName>
    </submittedName>
</protein>
<evidence type="ECO:0000256" key="7">
    <source>
        <dbReference type="ARBA" id="ARBA00023163"/>
    </source>
</evidence>
<feature type="region of interest" description="Disordered" evidence="9">
    <location>
        <begin position="397"/>
        <end position="445"/>
    </location>
</feature>
<evidence type="ECO:0000256" key="5">
    <source>
        <dbReference type="ARBA" id="ARBA00022833"/>
    </source>
</evidence>
<dbReference type="EMBL" id="JASSZA010000023">
    <property type="protein sequence ID" value="KAK2082787.1"/>
    <property type="molecule type" value="Genomic_DNA"/>
</dbReference>
<keyword evidence="11" id="KW-1185">Reference proteome</keyword>
<comment type="subcellular location">
    <subcellularLocation>
        <location evidence="1">Nucleus</location>
    </subcellularLocation>
</comment>
<evidence type="ECO:0000256" key="6">
    <source>
        <dbReference type="ARBA" id="ARBA00023015"/>
    </source>
</evidence>
<dbReference type="PANTHER" id="PTHR23233:SF51">
    <property type="entry name" value="SAL-LIKE PROTEIN 1"/>
    <property type="match status" value="1"/>
</dbReference>
<evidence type="ECO:0000313" key="10">
    <source>
        <dbReference type="EMBL" id="KAK2082787.1"/>
    </source>
</evidence>
<accession>A0ABQ9TDH1</accession>
<evidence type="ECO:0000256" key="9">
    <source>
        <dbReference type="SAM" id="MobiDB-lite"/>
    </source>
</evidence>
<keyword evidence="7" id="KW-0804">Transcription</keyword>
<feature type="compositionally biased region" description="Polar residues" evidence="9">
    <location>
        <begin position="397"/>
        <end position="433"/>
    </location>
</feature>
<evidence type="ECO:0000256" key="3">
    <source>
        <dbReference type="ARBA" id="ARBA00022737"/>
    </source>
</evidence>
<keyword evidence="6" id="KW-0805">Transcription regulation</keyword>
<dbReference type="Proteomes" id="UP001266305">
    <property type="component" value="Unassembled WGS sequence"/>
</dbReference>
<keyword evidence="4" id="KW-0863">Zinc-finger</keyword>
<evidence type="ECO:0000256" key="8">
    <source>
        <dbReference type="ARBA" id="ARBA00023242"/>
    </source>
</evidence>
<keyword evidence="2" id="KW-0479">Metal-binding</keyword>
<name>A0ABQ9TDH1_SAGOE</name>
<keyword evidence="8" id="KW-0539">Nucleus</keyword>
<proteinExistence type="predicted"/>
<evidence type="ECO:0000256" key="4">
    <source>
        <dbReference type="ARBA" id="ARBA00022771"/>
    </source>
</evidence>
<sequence length="445" mass="47043">MLSSHLSQQLAAAAGLKQSLSNQSASISGVKQLSLVQLPQSSSGNTIIPSNSGSSPNMNILVVAVTTPSSEKVGSIAGNSHLASANSVFPSPLPNVGTTAEDLDSLSALAQQRKSKPPNVTAFEVKSTSNEAFFKHSAAAVQVHLWEQVLHKGESESLLSVPQTERPSHPDEPLSCARAFGQYPHEYRHPIQHVHPSREASHQLVRHQTSPDTLTTSVGLPLPPTLPSLISFIKTKEPAPIPISHSATSPTGSVKSDSRVTKQAIRNLCGLPEEAKGSTLPLSSGKSEESGVVTNSVLKVSSSALSSPAADCSPLKKHHHLHQPFVATHVQATTYPEGSIPNIPKFADDSQTLPLKMSSITALEHQMKMINVSLAELLQASLRSVENESIEDDVLINDSSSVGGDMESQSAGSPAISETPSSMQALSPSNSTQEFHKSPSKEEKP</sequence>
<evidence type="ECO:0000313" key="11">
    <source>
        <dbReference type="Proteomes" id="UP001266305"/>
    </source>
</evidence>
<reference evidence="10 11" key="1">
    <citation type="submission" date="2023-05" db="EMBL/GenBank/DDBJ databases">
        <title>B98-5 Cell Line De Novo Hybrid Assembly: An Optical Mapping Approach.</title>
        <authorList>
            <person name="Kananen K."/>
            <person name="Auerbach J.A."/>
            <person name="Kautto E."/>
            <person name="Blachly J.S."/>
        </authorList>
    </citation>
    <scope>NUCLEOTIDE SEQUENCE [LARGE SCALE GENOMIC DNA]</scope>
    <source>
        <strain evidence="10">B95-8</strain>
        <tissue evidence="10">Cell line</tissue>
    </source>
</reference>
<keyword evidence="5" id="KW-0862">Zinc</keyword>
<gene>
    <name evidence="10" type="ORF">P7K49_038023</name>
</gene>
<evidence type="ECO:0000256" key="2">
    <source>
        <dbReference type="ARBA" id="ARBA00022723"/>
    </source>
</evidence>
<dbReference type="InterPro" id="IPR051565">
    <property type="entry name" value="Sal_C2H2-zinc-finger"/>
</dbReference>
<comment type="caution">
    <text evidence="10">The sequence shown here is derived from an EMBL/GenBank/DDBJ whole genome shotgun (WGS) entry which is preliminary data.</text>
</comment>